<dbReference type="RefSeq" id="WP_075818712.1">
    <property type="nucleotide sequence ID" value="NZ_MPJZ01000057.1"/>
</dbReference>
<dbReference type="InterPro" id="IPR038666">
    <property type="entry name" value="SSP1_head-tail_sf"/>
</dbReference>
<dbReference type="AlphaFoldDB" id="A0A1Q9YJS4"/>
<proteinExistence type="predicted"/>
<name>A0A1Q9YJS4_9FIRM</name>
<dbReference type="GeneID" id="82202447"/>
<evidence type="ECO:0000313" key="1">
    <source>
        <dbReference type="EMBL" id="OLU44734.1"/>
    </source>
</evidence>
<evidence type="ECO:0000313" key="2">
    <source>
        <dbReference type="Proteomes" id="UP000186758"/>
    </source>
</evidence>
<gene>
    <name evidence="1" type="ORF">BO223_07320</name>
</gene>
<evidence type="ECO:0008006" key="3">
    <source>
        <dbReference type="Google" id="ProtNLM"/>
    </source>
</evidence>
<dbReference type="Proteomes" id="UP000186758">
    <property type="component" value="Unassembled WGS sequence"/>
</dbReference>
<sequence length="111" mass="13000">MRIADLTERVSFQKLVKESSFYGDKVVPGESFDQWANIKDKGVTETDSNGHVHEARELLVTVRSCLKTRSIAPDIYLMKYRESFYDITHIEVDSHYRRWITLHARRKTHGS</sequence>
<dbReference type="InterPro" id="IPR008767">
    <property type="entry name" value="Phage_SPP1_head-tail_adaptor"/>
</dbReference>
<accession>A0A1Q9YJS4</accession>
<comment type="caution">
    <text evidence="1">The sequence shown here is derived from an EMBL/GenBank/DDBJ whole genome shotgun (WGS) entry which is preliminary data.</text>
</comment>
<dbReference type="Pfam" id="PF05521">
    <property type="entry name" value="Phage_HCP"/>
    <property type="match status" value="1"/>
</dbReference>
<reference evidence="1 2" key="1">
    <citation type="submission" date="2016-11" db="EMBL/GenBank/DDBJ databases">
        <title>Description of two novel members of the family Erysipelotrichaceae: Ileibacterium lipovorans gen. nov., sp. nov. and Dubosiella newyorkensis, gen. nov., sp. nov.</title>
        <authorList>
            <person name="Cox L.M."/>
            <person name="Sohn J."/>
            <person name="Tyrrell K.L."/>
            <person name="Citron D.M."/>
            <person name="Lawson P.A."/>
            <person name="Patel N.B."/>
            <person name="Iizumi T."/>
            <person name="Perez-Perez G.I."/>
            <person name="Goldstein E.J."/>
            <person name="Blaser M.J."/>
        </authorList>
    </citation>
    <scope>NUCLEOTIDE SEQUENCE [LARGE SCALE GENOMIC DNA]</scope>
    <source>
        <strain evidence="1 2">NYU-BL-K8</strain>
    </source>
</reference>
<organism evidence="1 2">
    <name type="scientific">Faecalibaculum rodentium</name>
    <dbReference type="NCBI Taxonomy" id="1702221"/>
    <lineage>
        <taxon>Bacteria</taxon>
        <taxon>Bacillati</taxon>
        <taxon>Bacillota</taxon>
        <taxon>Erysipelotrichia</taxon>
        <taxon>Erysipelotrichales</taxon>
        <taxon>Erysipelotrichaceae</taxon>
        <taxon>Faecalibaculum</taxon>
    </lineage>
</organism>
<protein>
    <recommendedName>
        <fullName evidence="3">Head-tail adaptor protein</fullName>
    </recommendedName>
</protein>
<dbReference type="EMBL" id="MPJZ01000057">
    <property type="protein sequence ID" value="OLU44734.1"/>
    <property type="molecule type" value="Genomic_DNA"/>
</dbReference>
<dbReference type="Gene3D" id="2.40.10.270">
    <property type="entry name" value="Bacteriophage SPP1 head-tail adaptor protein"/>
    <property type="match status" value="1"/>
</dbReference>